<feature type="domain" description="O-antigen ligase-related" evidence="6">
    <location>
        <begin position="242"/>
        <end position="386"/>
    </location>
</feature>
<feature type="transmembrane region" description="Helical" evidence="5">
    <location>
        <begin position="6"/>
        <end position="26"/>
    </location>
</feature>
<dbReference type="PANTHER" id="PTHR37422:SF13">
    <property type="entry name" value="LIPOPOLYSACCHARIDE BIOSYNTHESIS PROTEIN PA4999-RELATED"/>
    <property type="match status" value="1"/>
</dbReference>
<dbReference type="AlphaFoldDB" id="A6DJF6"/>
<comment type="subcellular location">
    <subcellularLocation>
        <location evidence="1">Membrane</location>
        <topology evidence="1">Multi-pass membrane protein</topology>
    </subcellularLocation>
</comment>
<evidence type="ECO:0000259" key="6">
    <source>
        <dbReference type="Pfam" id="PF04932"/>
    </source>
</evidence>
<feature type="transmembrane region" description="Helical" evidence="5">
    <location>
        <begin position="280"/>
        <end position="298"/>
    </location>
</feature>
<comment type="caution">
    <text evidence="7">The sequence shown here is derived from an EMBL/GenBank/DDBJ whole genome shotgun (WGS) entry which is preliminary data.</text>
</comment>
<reference evidence="7 8" key="1">
    <citation type="journal article" date="2010" name="J. Bacteriol.">
        <title>Genome sequence of Lentisphaera araneosa HTCC2155T, the type species of the order Lentisphaerales in the phylum Lentisphaerae.</title>
        <authorList>
            <person name="Thrash J.C."/>
            <person name="Cho J.C."/>
            <person name="Vergin K.L."/>
            <person name="Morris R.M."/>
            <person name="Giovannoni S.J."/>
        </authorList>
    </citation>
    <scope>NUCLEOTIDE SEQUENCE [LARGE SCALE GENOMIC DNA]</scope>
    <source>
        <strain evidence="7 8">HTCC2155</strain>
    </source>
</reference>
<keyword evidence="2 5" id="KW-0812">Transmembrane</keyword>
<proteinExistence type="predicted"/>
<feature type="transmembrane region" description="Helical" evidence="5">
    <location>
        <begin position="437"/>
        <end position="454"/>
    </location>
</feature>
<organism evidence="7 8">
    <name type="scientific">Lentisphaera araneosa HTCC2155</name>
    <dbReference type="NCBI Taxonomy" id="313628"/>
    <lineage>
        <taxon>Bacteria</taxon>
        <taxon>Pseudomonadati</taxon>
        <taxon>Lentisphaerota</taxon>
        <taxon>Lentisphaeria</taxon>
        <taxon>Lentisphaerales</taxon>
        <taxon>Lentisphaeraceae</taxon>
        <taxon>Lentisphaera</taxon>
    </lineage>
</organism>
<dbReference type="GO" id="GO:0016020">
    <property type="term" value="C:membrane"/>
    <property type="evidence" value="ECO:0007669"/>
    <property type="project" value="UniProtKB-SubCell"/>
</dbReference>
<protein>
    <recommendedName>
        <fullName evidence="6">O-antigen ligase-related domain-containing protein</fullName>
    </recommendedName>
</protein>
<dbReference type="STRING" id="313628.LNTAR_11776"/>
<accession>A6DJF6</accession>
<evidence type="ECO:0000256" key="4">
    <source>
        <dbReference type="ARBA" id="ARBA00023136"/>
    </source>
</evidence>
<feature type="transmembrane region" description="Helical" evidence="5">
    <location>
        <begin position="370"/>
        <end position="396"/>
    </location>
</feature>
<evidence type="ECO:0000256" key="3">
    <source>
        <dbReference type="ARBA" id="ARBA00022989"/>
    </source>
</evidence>
<feature type="transmembrane region" description="Helical" evidence="5">
    <location>
        <begin position="408"/>
        <end position="425"/>
    </location>
</feature>
<feature type="transmembrane region" description="Helical" evidence="5">
    <location>
        <begin position="142"/>
        <end position="162"/>
    </location>
</feature>
<dbReference type="PANTHER" id="PTHR37422">
    <property type="entry name" value="TEICHURONIC ACID BIOSYNTHESIS PROTEIN TUAE"/>
    <property type="match status" value="1"/>
</dbReference>
<dbReference type="Proteomes" id="UP000004947">
    <property type="component" value="Unassembled WGS sequence"/>
</dbReference>
<keyword evidence="4 5" id="KW-0472">Membrane</keyword>
<dbReference type="Pfam" id="PF04932">
    <property type="entry name" value="Wzy_C"/>
    <property type="match status" value="1"/>
</dbReference>
<evidence type="ECO:0000313" key="7">
    <source>
        <dbReference type="EMBL" id="EDM28030.1"/>
    </source>
</evidence>
<keyword evidence="8" id="KW-1185">Reference proteome</keyword>
<feature type="transmembrane region" description="Helical" evidence="5">
    <location>
        <begin position="65"/>
        <end position="84"/>
    </location>
</feature>
<dbReference type="OrthoDB" id="187150at2"/>
<feature type="transmembrane region" description="Helical" evidence="5">
    <location>
        <begin position="241"/>
        <end position="274"/>
    </location>
</feature>
<dbReference type="RefSeq" id="WP_007278027.1">
    <property type="nucleotide sequence ID" value="NZ_ABCK01000006.1"/>
</dbReference>
<gene>
    <name evidence="7" type="ORF">LNTAR_11776</name>
</gene>
<evidence type="ECO:0000256" key="1">
    <source>
        <dbReference type="ARBA" id="ARBA00004141"/>
    </source>
</evidence>
<feature type="transmembrane region" description="Helical" evidence="5">
    <location>
        <begin position="91"/>
        <end position="113"/>
    </location>
</feature>
<name>A6DJF6_9BACT</name>
<keyword evidence="3 5" id="KW-1133">Transmembrane helix</keyword>
<sequence>MSEYKYIIFFAVLCAGVPLGVLLCQVHKTFTKIFFVLLIWSSCEPDKLGINFFSREFYRASTRGFELSLIDICALILAGNLLVNWNKHKKVLLPALSCPYLIYLSITLISWALNCQNIATPDPVTTNKYTVYPPPYAQFELWLYPLFEISKIMRGIFLFWILVNYLQDSEYIKIIYWGLAMTVLYLTLLALRDRYLFGFHRIKTNLGHANSFSTYMAMLGTMFFPLILYSKSWFRSGLYSFLVACSGLCVILTVSRGGLVAMGLGIFVCLSILFIKTIKVKNIILLTLGFFMTCVVLYKSSDTLINRFFGKQDAEKDMAYRGKYNMKAKMMAADKVFGVGIGNFSAWSWLKYASEVDEELPPGTPPHNLWFINLGELGYPGLLAFMLIWLRFFAIAVKNIFTSRKDPFLLTVSASCLGACLALHFQSMLQLGFRQSPQYFLMIIISSIVVAVHHSNKHKSLESNGLALNN</sequence>
<evidence type="ECO:0000256" key="5">
    <source>
        <dbReference type="SAM" id="Phobius"/>
    </source>
</evidence>
<feature type="transmembrane region" description="Helical" evidence="5">
    <location>
        <begin position="212"/>
        <end position="229"/>
    </location>
</feature>
<evidence type="ECO:0000313" key="8">
    <source>
        <dbReference type="Proteomes" id="UP000004947"/>
    </source>
</evidence>
<evidence type="ECO:0000256" key="2">
    <source>
        <dbReference type="ARBA" id="ARBA00022692"/>
    </source>
</evidence>
<dbReference type="InterPro" id="IPR051533">
    <property type="entry name" value="WaaL-like"/>
</dbReference>
<dbReference type="EMBL" id="ABCK01000006">
    <property type="protein sequence ID" value="EDM28030.1"/>
    <property type="molecule type" value="Genomic_DNA"/>
</dbReference>
<dbReference type="InterPro" id="IPR007016">
    <property type="entry name" value="O-antigen_ligase-rel_domated"/>
</dbReference>
<feature type="transmembrane region" description="Helical" evidence="5">
    <location>
        <begin position="174"/>
        <end position="192"/>
    </location>
</feature>